<reference evidence="3 4" key="1">
    <citation type="journal article" date="2016" name="Nat. Commun.">
        <title>Thousands of microbial genomes shed light on interconnected biogeochemical processes in an aquifer system.</title>
        <authorList>
            <person name="Anantharaman K."/>
            <person name="Brown C.T."/>
            <person name="Hug L.A."/>
            <person name="Sharon I."/>
            <person name="Castelle C.J."/>
            <person name="Probst A.J."/>
            <person name="Thomas B.C."/>
            <person name="Singh A."/>
            <person name="Wilkins M.J."/>
            <person name="Karaoz U."/>
            <person name="Brodie E.L."/>
            <person name="Williams K.H."/>
            <person name="Hubbard S.S."/>
            <person name="Banfield J.F."/>
        </authorList>
    </citation>
    <scope>NUCLEOTIDE SEQUENCE [LARGE SCALE GENOMIC DNA]</scope>
</reference>
<feature type="region of interest" description="Disordered" evidence="2">
    <location>
        <begin position="245"/>
        <end position="389"/>
    </location>
</feature>
<evidence type="ECO:0008006" key="5">
    <source>
        <dbReference type="Google" id="ProtNLM"/>
    </source>
</evidence>
<dbReference type="AlphaFoldDB" id="A0A1G1YWD3"/>
<keyword evidence="1" id="KW-0175">Coiled coil</keyword>
<name>A0A1G1YWD3_9BACT</name>
<comment type="caution">
    <text evidence="3">The sequence shown here is derived from an EMBL/GenBank/DDBJ whole genome shotgun (WGS) entry which is preliminary data.</text>
</comment>
<dbReference type="Proteomes" id="UP000178122">
    <property type="component" value="Unassembled WGS sequence"/>
</dbReference>
<accession>A0A1G1YWD3</accession>
<evidence type="ECO:0000313" key="3">
    <source>
        <dbReference type="EMBL" id="OGY55707.1"/>
    </source>
</evidence>
<evidence type="ECO:0000256" key="1">
    <source>
        <dbReference type="SAM" id="Coils"/>
    </source>
</evidence>
<proteinExistence type="predicted"/>
<dbReference type="EMBL" id="MHIN01000007">
    <property type="protein sequence ID" value="OGY55707.1"/>
    <property type="molecule type" value="Genomic_DNA"/>
</dbReference>
<protein>
    <recommendedName>
        <fullName evidence="5">Peptidase S74 domain-containing protein</fullName>
    </recommendedName>
</protein>
<feature type="compositionally biased region" description="Polar residues" evidence="2">
    <location>
        <begin position="253"/>
        <end position="309"/>
    </location>
</feature>
<evidence type="ECO:0000313" key="4">
    <source>
        <dbReference type="Proteomes" id="UP000178122"/>
    </source>
</evidence>
<sequence length="389" mass="41609">MTEPTDYLGKIRGLPIYEWQYKNEILDNNNRYLSDPYRHVSPFLDDFNKTFSVGPGNGINLQDWVGVALVGIKELDAKLDAKITELNNLLQQTQAQISVASQTNNAGPLPVIDNPAVDIKTLIVRDAAVFYGNLYVAGEAGFGVKVTFYNDVEIKGKLTVSKDQAGTAAMPAGATSTEVLFDQPYARTPVVVATLVDDAENEDDGFRPYKIASKSVNGFKIIMKKPMAREVSFDWIALAVNNNGENPPAVNNDLANQPPINNQETTNNNQPITNNEQPITNNEQLTENNTGGSGSTEQPSSEPQTQPTASDLPATESEIMPGAEISLDTTNQPIISLEVVDTPPPADQPVASEPAPAETPTASASNEAAASEPSSPAPEPAATVEASTN</sequence>
<feature type="coiled-coil region" evidence="1">
    <location>
        <begin position="72"/>
        <end position="103"/>
    </location>
</feature>
<organism evidence="3 4">
    <name type="scientific">Candidatus Buchananbacteria bacterium RIFCSPLOWO2_01_FULL_40_23b</name>
    <dbReference type="NCBI Taxonomy" id="1797544"/>
    <lineage>
        <taxon>Bacteria</taxon>
        <taxon>Candidatus Buchananiibacteriota</taxon>
    </lineage>
</organism>
<feature type="compositionally biased region" description="Low complexity" evidence="2">
    <location>
        <begin position="351"/>
        <end position="389"/>
    </location>
</feature>
<evidence type="ECO:0000256" key="2">
    <source>
        <dbReference type="SAM" id="MobiDB-lite"/>
    </source>
</evidence>
<gene>
    <name evidence="3" type="ORF">A2912_00930</name>
</gene>